<accession>A0A6L8S1F3</accession>
<protein>
    <submittedName>
        <fullName evidence="1">Uncharacterized protein</fullName>
    </submittedName>
</protein>
<comment type="caution">
    <text evidence="1">The sequence shown here is derived from an EMBL/GenBank/DDBJ whole genome shotgun (WGS) entry which is preliminary data.</text>
</comment>
<sequence>MEKTEFLKIVYFDEAAAQDYVDVTNGGRLDWSTQENKEKIAKIVAEIEAQAKSGFNILNYIKATFQGKVDASASAELTSAFDKTIKNTLLTDYIQAASKDEHVKKFENSGVYAPENSVTLYKMISSYLTIVPKEEMPIDMEKLNEAILGERGYYDMLLKTEKERKNLLRFNLKAFKNNYNLVDLSKMKLTYFGIKVGTCGENHLSIDKEFEFQPVEEKTTAEEIVEGEKSADEREKELDVYDIVLAGVVREED</sequence>
<evidence type="ECO:0000313" key="1">
    <source>
        <dbReference type="EMBL" id="MZK42391.1"/>
    </source>
</evidence>
<proteinExistence type="predicted"/>
<dbReference type="InterPro" id="IPR045633">
    <property type="entry name" value="DUF6414"/>
</dbReference>
<reference evidence="1 2" key="1">
    <citation type="journal article" date="2019" name="Nat. Med.">
        <title>A library of human gut bacterial isolates paired with longitudinal multiomics data enables mechanistic microbiome research.</title>
        <authorList>
            <person name="Poyet M."/>
            <person name="Groussin M."/>
            <person name="Gibbons S.M."/>
            <person name="Avila-Pacheco J."/>
            <person name="Jiang X."/>
            <person name="Kearney S.M."/>
            <person name="Perrotta A.R."/>
            <person name="Berdy B."/>
            <person name="Zhao S."/>
            <person name="Lieberman T.D."/>
            <person name="Swanson P.K."/>
            <person name="Smith M."/>
            <person name="Roesemann S."/>
            <person name="Alexander J.E."/>
            <person name="Rich S.A."/>
            <person name="Livny J."/>
            <person name="Vlamakis H."/>
            <person name="Clish C."/>
            <person name="Bullock K."/>
            <person name="Deik A."/>
            <person name="Scott J."/>
            <person name="Pierce K.A."/>
            <person name="Xavier R.J."/>
            <person name="Alm E.J."/>
        </authorList>
    </citation>
    <scope>NUCLEOTIDE SEQUENCE [LARGE SCALE GENOMIC DNA]</scope>
    <source>
        <strain evidence="1 2">BIOML-A6</strain>
    </source>
</reference>
<organism evidence="1 2">
    <name type="scientific">Dorea longicatena</name>
    <dbReference type="NCBI Taxonomy" id="88431"/>
    <lineage>
        <taxon>Bacteria</taxon>
        <taxon>Bacillati</taxon>
        <taxon>Bacillota</taxon>
        <taxon>Clostridia</taxon>
        <taxon>Lachnospirales</taxon>
        <taxon>Lachnospiraceae</taxon>
        <taxon>Dorea</taxon>
    </lineage>
</organism>
<evidence type="ECO:0000313" key="2">
    <source>
        <dbReference type="Proteomes" id="UP000472916"/>
    </source>
</evidence>
<dbReference type="AlphaFoldDB" id="A0A6L8S1F3"/>
<dbReference type="Pfam" id="PF19952">
    <property type="entry name" value="DUF6414"/>
    <property type="match status" value="1"/>
</dbReference>
<dbReference type="EMBL" id="WWSC01000015">
    <property type="protein sequence ID" value="MZK42391.1"/>
    <property type="molecule type" value="Genomic_DNA"/>
</dbReference>
<name>A0A6L8S1F3_9FIRM</name>
<gene>
    <name evidence="1" type="ORF">GT528_12020</name>
</gene>
<dbReference type="Proteomes" id="UP000472916">
    <property type="component" value="Unassembled WGS sequence"/>
</dbReference>